<gene>
    <name evidence="1" type="ORF">DAVIS_03223</name>
</gene>
<dbReference type="Proteomes" id="UP000257451">
    <property type="component" value="Unassembled WGS sequence"/>
</dbReference>
<reference evidence="1 2" key="1">
    <citation type="journal article" date="2018" name="Sci. Rep.">
        <title>Extensive genomic diversity among Mycobacterium marinum strains revealed by whole genome sequencing.</title>
        <authorList>
            <person name="Das S."/>
            <person name="Pettersson B.M."/>
            <person name="Behra P.R."/>
            <person name="Mallick A."/>
            <person name="Cheramie M."/>
            <person name="Ramesh M."/>
            <person name="Shirreff L."/>
            <person name="DuCote T."/>
            <person name="Dasgupta S."/>
            <person name="Ennis D.G."/>
            <person name="Kirsebom L.A."/>
        </authorList>
    </citation>
    <scope>NUCLEOTIDE SEQUENCE [LARGE SCALE GENOMIC DNA]</scope>
    <source>
        <strain evidence="1 2">Davis1</strain>
    </source>
</reference>
<dbReference type="EMBL" id="PEDF01000099">
    <property type="protein sequence ID" value="RFZ39769.1"/>
    <property type="molecule type" value="Genomic_DNA"/>
</dbReference>
<evidence type="ECO:0000313" key="2">
    <source>
        <dbReference type="Proteomes" id="UP000257451"/>
    </source>
</evidence>
<dbReference type="AlphaFoldDB" id="A0A3E2MUA9"/>
<evidence type="ECO:0000313" key="1">
    <source>
        <dbReference type="EMBL" id="RFZ39769.1"/>
    </source>
</evidence>
<organism evidence="1 2">
    <name type="scientific">Mycobacterium marinum</name>
    <dbReference type="NCBI Taxonomy" id="1781"/>
    <lineage>
        <taxon>Bacteria</taxon>
        <taxon>Bacillati</taxon>
        <taxon>Actinomycetota</taxon>
        <taxon>Actinomycetes</taxon>
        <taxon>Mycobacteriales</taxon>
        <taxon>Mycobacteriaceae</taxon>
        <taxon>Mycobacterium</taxon>
        <taxon>Mycobacterium ulcerans group</taxon>
    </lineage>
</organism>
<comment type="caution">
    <text evidence="1">The sequence shown here is derived from an EMBL/GenBank/DDBJ whole genome shotgun (WGS) entry which is preliminary data.</text>
</comment>
<sequence>MEAQWVQLAGEPDSNLDHIGLARGEGIAVKEQSLLQRSQRQQVLDGVTAFKIVDLALGQRQARKVCGSQSAPTGVHMSADRS</sequence>
<name>A0A3E2MUA9_MYCMR</name>
<proteinExistence type="predicted"/>
<protein>
    <submittedName>
        <fullName evidence="1">Uncharacterized protein</fullName>
    </submittedName>
</protein>
<accession>A0A3E2MUA9</accession>